<keyword evidence="3 5" id="KW-0560">Oxidoreductase</keyword>
<evidence type="ECO:0000313" key="8">
    <source>
        <dbReference type="Proteomes" id="UP000014540"/>
    </source>
</evidence>
<gene>
    <name evidence="7" type="ORF">LEP1GSC058_3267</name>
</gene>
<dbReference type="PROSITE" id="PS00460">
    <property type="entry name" value="GLUTATHIONE_PEROXID_1"/>
    <property type="match status" value="1"/>
</dbReference>
<feature type="domain" description="Thioredoxin" evidence="6">
    <location>
        <begin position="1"/>
        <end position="160"/>
    </location>
</feature>
<keyword evidence="8" id="KW-1185">Reference proteome</keyword>
<accession>S3UVY5</accession>
<dbReference type="OrthoDB" id="9809733at2"/>
<dbReference type="InterPro" id="IPR029759">
    <property type="entry name" value="GPX_AS"/>
</dbReference>
<keyword evidence="2 5" id="KW-0575">Peroxidase</keyword>
<dbReference type="Pfam" id="PF00255">
    <property type="entry name" value="GSHPx"/>
    <property type="match status" value="1"/>
</dbReference>
<dbReference type="GO" id="GO:0004601">
    <property type="term" value="F:peroxidase activity"/>
    <property type="evidence" value="ECO:0007669"/>
    <property type="project" value="UniProtKB-KW"/>
</dbReference>
<dbReference type="InterPro" id="IPR000889">
    <property type="entry name" value="Glutathione_peroxidase"/>
</dbReference>
<dbReference type="AlphaFoldDB" id="S3UVY5"/>
<dbReference type="PIRSF" id="PIRSF000303">
    <property type="entry name" value="Glutathion_perox"/>
    <property type="match status" value="1"/>
</dbReference>
<dbReference type="RefSeq" id="WP_016549902.1">
    <property type="nucleotide sequence ID" value="NZ_AKWZ02000010.1"/>
</dbReference>
<evidence type="ECO:0000256" key="1">
    <source>
        <dbReference type="ARBA" id="ARBA00006926"/>
    </source>
</evidence>
<evidence type="ECO:0000256" key="2">
    <source>
        <dbReference type="ARBA" id="ARBA00022559"/>
    </source>
</evidence>
<comment type="similarity">
    <text evidence="1 5">Belongs to the glutathione peroxidase family.</text>
</comment>
<dbReference type="STRING" id="1193011.LEP1GSC058_3267"/>
<dbReference type="InterPro" id="IPR036249">
    <property type="entry name" value="Thioredoxin-like_sf"/>
</dbReference>
<feature type="active site" evidence="4">
    <location>
        <position position="37"/>
    </location>
</feature>
<dbReference type="PROSITE" id="PS51355">
    <property type="entry name" value="GLUTATHIONE_PEROXID_3"/>
    <property type="match status" value="1"/>
</dbReference>
<dbReference type="GO" id="GO:0034599">
    <property type="term" value="P:cellular response to oxidative stress"/>
    <property type="evidence" value="ECO:0007669"/>
    <property type="project" value="TreeGrafter"/>
</dbReference>
<reference evidence="7" key="1">
    <citation type="submission" date="2013-04" db="EMBL/GenBank/DDBJ databases">
        <authorList>
            <person name="Harkins D.M."/>
            <person name="Durkin A.S."/>
            <person name="Selengut J.D."/>
            <person name="Sanka R."/>
            <person name="DePew J."/>
            <person name="Purushe J."/>
            <person name="Ahmed A."/>
            <person name="van der Linden H."/>
            <person name="Goris M.G.A."/>
            <person name="Hartskeerl R.A."/>
            <person name="Vinetz J.M."/>
            <person name="Sutton G.G."/>
            <person name="Nelson W.C."/>
            <person name="Fouts D.E."/>
        </authorList>
    </citation>
    <scope>NUCLEOTIDE SEQUENCE [LARGE SCALE GENOMIC DNA]</scope>
    <source>
        <strain evidence="7">BUT 6</strain>
    </source>
</reference>
<evidence type="ECO:0000256" key="3">
    <source>
        <dbReference type="ARBA" id="ARBA00023002"/>
    </source>
</evidence>
<dbReference type="SUPFAM" id="SSF52833">
    <property type="entry name" value="Thioredoxin-like"/>
    <property type="match status" value="1"/>
</dbReference>
<evidence type="ECO:0000259" key="6">
    <source>
        <dbReference type="PROSITE" id="PS51352"/>
    </source>
</evidence>
<evidence type="ECO:0000256" key="4">
    <source>
        <dbReference type="PIRSR" id="PIRSR000303-1"/>
    </source>
</evidence>
<dbReference type="PANTHER" id="PTHR11592:SF78">
    <property type="entry name" value="GLUTATHIONE PEROXIDASE"/>
    <property type="match status" value="1"/>
</dbReference>
<dbReference type="FunFam" id="3.40.30.10:FF:000010">
    <property type="entry name" value="Glutathione peroxidase"/>
    <property type="match status" value="1"/>
</dbReference>
<evidence type="ECO:0000256" key="5">
    <source>
        <dbReference type="RuleBase" id="RU000499"/>
    </source>
</evidence>
<dbReference type="PROSITE" id="PS51352">
    <property type="entry name" value="THIOREDOXIN_2"/>
    <property type="match status" value="1"/>
</dbReference>
<proteinExistence type="inferred from homology"/>
<dbReference type="Gene3D" id="3.40.30.10">
    <property type="entry name" value="Glutaredoxin"/>
    <property type="match status" value="1"/>
</dbReference>
<name>S3UVY5_9LEPT</name>
<sequence length="161" mass="18298">MAQNLYELTATLNSGKEKKLEDYKGKVLLIVNTASECAFTPQYKGLQEMYDKYKSEGLEILGFPCDQFGHQEPGSDVEIQNFCQVNFGVQFPLFKKIEVNGDGAHPVFKYLKKEAPGLLGKSIKWNFTKFLVDKQGNVIKRFSPTTPPEKIDEKVKELLKK</sequence>
<comment type="caution">
    <text evidence="7">The sequence shown here is derived from an EMBL/GenBank/DDBJ whole genome shotgun (WGS) entry which is preliminary data.</text>
</comment>
<dbReference type="PRINTS" id="PR01011">
    <property type="entry name" value="GLUTPROXDASE"/>
</dbReference>
<dbReference type="Proteomes" id="UP000014540">
    <property type="component" value="Unassembled WGS sequence"/>
</dbReference>
<dbReference type="EMBL" id="AKWZ02000010">
    <property type="protein sequence ID" value="EPG73418.1"/>
    <property type="molecule type" value="Genomic_DNA"/>
</dbReference>
<dbReference type="InterPro" id="IPR013766">
    <property type="entry name" value="Thioredoxin_domain"/>
</dbReference>
<dbReference type="CDD" id="cd00340">
    <property type="entry name" value="GSH_Peroxidase"/>
    <property type="match status" value="1"/>
</dbReference>
<evidence type="ECO:0000313" key="7">
    <source>
        <dbReference type="EMBL" id="EPG73418.1"/>
    </source>
</evidence>
<dbReference type="PANTHER" id="PTHR11592">
    <property type="entry name" value="GLUTATHIONE PEROXIDASE"/>
    <property type="match status" value="1"/>
</dbReference>
<organism evidence="7 8">
    <name type="scientific">Leptospira fainei serovar Hurstbridge str. BUT 6</name>
    <dbReference type="NCBI Taxonomy" id="1193011"/>
    <lineage>
        <taxon>Bacteria</taxon>
        <taxon>Pseudomonadati</taxon>
        <taxon>Spirochaetota</taxon>
        <taxon>Spirochaetia</taxon>
        <taxon>Leptospirales</taxon>
        <taxon>Leptospiraceae</taxon>
        <taxon>Leptospira</taxon>
    </lineage>
</organism>
<protein>
    <recommendedName>
        <fullName evidence="5">Glutathione peroxidase</fullName>
    </recommendedName>
</protein>